<evidence type="ECO:0000256" key="6">
    <source>
        <dbReference type="ARBA" id="ARBA00022989"/>
    </source>
</evidence>
<feature type="transmembrane region" description="Helical" evidence="8">
    <location>
        <begin position="255"/>
        <end position="275"/>
    </location>
</feature>
<evidence type="ECO:0000256" key="4">
    <source>
        <dbReference type="ARBA" id="ARBA00022475"/>
    </source>
</evidence>
<dbReference type="OrthoDB" id="9775735at2"/>
<dbReference type="PANTHER" id="PTHR30047:SF7">
    <property type="entry name" value="HIGH-AFFINITY CHOLINE TRANSPORT PROTEIN"/>
    <property type="match status" value="1"/>
</dbReference>
<keyword evidence="10" id="KW-1185">Reference proteome</keyword>
<keyword evidence="7 8" id="KW-0472">Membrane</keyword>
<feature type="transmembrane region" description="Helical" evidence="8">
    <location>
        <begin position="85"/>
        <end position="108"/>
    </location>
</feature>
<comment type="similarity">
    <text evidence="2">Belongs to the BCCT transporter (TC 2.A.15) family.</text>
</comment>
<dbReference type="PANTHER" id="PTHR30047">
    <property type="entry name" value="HIGH-AFFINITY CHOLINE TRANSPORT PROTEIN-RELATED"/>
    <property type="match status" value="1"/>
</dbReference>
<dbReference type="GO" id="GO:0005886">
    <property type="term" value="C:plasma membrane"/>
    <property type="evidence" value="ECO:0007669"/>
    <property type="project" value="UniProtKB-SubCell"/>
</dbReference>
<organism evidence="9 10">
    <name type="scientific">Aquiflexum balticum DSM 16537</name>
    <dbReference type="NCBI Taxonomy" id="758820"/>
    <lineage>
        <taxon>Bacteria</taxon>
        <taxon>Pseudomonadati</taxon>
        <taxon>Bacteroidota</taxon>
        <taxon>Cytophagia</taxon>
        <taxon>Cytophagales</taxon>
        <taxon>Cyclobacteriaceae</taxon>
        <taxon>Aquiflexum</taxon>
    </lineage>
</organism>
<feature type="transmembrane region" description="Helical" evidence="8">
    <location>
        <begin position="400"/>
        <end position="423"/>
    </location>
</feature>
<evidence type="ECO:0000256" key="1">
    <source>
        <dbReference type="ARBA" id="ARBA00004651"/>
    </source>
</evidence>
<dbReference type="Pfam" id="PF02028">
    <property type="entry name" value="BCCT"/>
    <property type="match status" value="1"/>
</dbReference>
<comment type="subcellular location">
    <subcellularLocation>
        <location evidence="1">Cell membrane</location>
        <topology evidence="1">Multi-pass membrane protein</topology>
    </subcellularLocation>
</comment>
<evidence type="ECO:0000256" key="3">
    <source>
        <dbReference type="ARBA" id="ARBA00022448"/>
    </source>
</evidence>
<reference evidence="10" key="1">
    <citation type="submission" date="2017-04" db="EMBL/GenBank/DDBJ databases">
        <authorList>
            <person name="Varghese N."/>
            <person name="Submissions S."/>
        </authorList>
    </citation>
    <scope>NUCLEOTIDE SEQUENCE [LARGE SCALE GENOMIC DNA]</scope>
    <source>
        <strain evidence="10">DSM 16537</strain>
    </source>
</reference>
<feature type="transmembrane region" description="Helical" evidence="8">
    <location>
        <begin position="54"/>
        <end position="73"/>
    </location>
</feature>
<dbReference type="GO" id="GO:0022857">
    <property type="term" value="F:transmembrane transporter activity"/>
    <property type="evidence" value="ECO:0007669"/>
    <property type="project" value="InterPro"/>
</dbReference>
<proteinExistence type="inferred from homology"/>
<feature type="transmembrane region" description="Helical" evidence="8">
    <location>
        <begin position="178"/>
        <end position="201"/>
    </location>
</feature>
<evidence type="ECO:0000256" key="7">
    <source>
        <dbReference type="ARBA" id="ARBA00023136"/>
    </source>
</evidence>
<evidence type="ECO:0000313" key="10">
    <source>
        <dbReference type="Proteomes" id="UP000192333"/>
    </source>
</evidence>
<accession>A0A1W2H941</accession>
<keyword evidence="4" id="KW-1003">Cell membrane</keyword>
<gene>
    <name evidence="9" type="ORF">SAMN00777080_4040</name>
</gene>
<feature type="transmembrane region" description="Helical" evidence="8">
    <location>
        <begin position="465"/>
        <end position="486"/>
    </location>
</feature>
<evidence type="ECO:0000256" key="8">
    <source>
        <dbReference type="SAM" id="Phobius"/>
    </source>
</evidence>
<dbReference type="Proteomes" id="UP000192333">
    <property type="component" value="Chromosome I"/>
</dbReference>
<feature type="transmembrane region" description="Helical" evidence="8">
    <location>
        <begin position="135"/>
        <end position="158"/>
    </location>
</feature>
<dbReference type="EMBL" id="LT838813">
    <property type="protein sequence ID" value="SMD45390.1"/>
    <property type="molecule type" value="Genomic_DNA"/>
</dbReference>
<dbReference type="STRING" id="758820.SAMN00777080_4040"/>
<evidence type="ECO:0000256" key="5">
    <source>
        <dbReference type="ARBA" id="ARBA00022692"/>
    </source>
</evidence>
<dbReference type="AlphaFoldDB" id="A0A1W2H941"/>
<name>A0A1W2H941_9BACT</name>
<dbReference type="RefSeq" id="WP_084122187.1">
    <property type="nucleotide sequence ID" value="NZ_LT838813.1"/>
</dbReference>
<evidence type="ECO:0000313" key="9">
    <source>
        <dbReference type="EMBL" id="SMD45390.1"/>
    </source>
</evidence>
<dbReference type="InterPro" id="IPR000060">
    <property type="entry name" value="BCCT_transptr"/>
</dbReference>
<feature type="transmembrane region" description="Helical" evidence="8">
    <location>
        <begin position="311"/>
        <end position="329"/>
    </location>
</feature>
<keyword evidence="5 8" id="KW-0812">Transmembrane</keyword>
<evidence type="ECO:0000256" key="2">
    <source>
        <dbReference type="ARBA" id="ARBA00005658"/>
    </source>
</evidence>
<feature type="transmembrane region" description="Helical" evidence="8">
    <location>
        <begin position="341"/>
        <end position="367"/>
    </location>
</feature>
<feature type="transmembrane region" description="Helical" evidence="8">
    <location>
        <begin position="435"/>
        <end position="453"/>
    </location>
</feature>
<protein>
    <submittedName>
        <fullName evidence="9">Glycine betaine transporter</fullName>
    </submittedName>
</protein>
<keyword evidence="6 8" id="KW-1133">Transmembrane helix</keyword>
<sequence length="498" mass="56459">MFFNKAIDTQKLTFILSLAFCLLFLIPAVAFPELFKIKLGEWTASSMGIFGGFYLWLGFLAVVLLLILAFSPIGKKRLGKEKPEYGWFSWIAMLYSTGMGGGLMLRAVQEPVYYFSNPPRTSVFSDSEFALQYTFFHWGLTPWAFYGLFGLIISYNLYIRKKSILGSAFLGKRFENTVWVSIVDLLIIICTLLGVVAGVGLGSRQLLSALVYLTAWDQLASGNTIFIVLLVCFLATFSAFIGVNRGIRVLSNFNIGMASILLLFVWIVGSEWSALGNLFRSMGAYLWEFVPMSLNLKSHQVSKEFLIDWTYFYWAFWLAWAPFTGVFIARISEGRTIRQFIIGVIFVPSFGTFLWFSVFGGNAFWLLETGRVVLEDFGSIYSSLFNFLEAFPFSALSNTVASILVFTFLITSIDSAIFVLSMFSDNGKTEPNKRFRLFWGITIAIFAMAVIWIGKESLLESVSQLMILFALPFSFLFSGMILYFIYQLYFNKTHEQKS</sequence>
<keyword evidence="3" id="KW-0813">Transport</keyword>
<feature type="transmembrane region" description="Helical" evidence="8">
    <location>
        <begin position="221"/>
        <end position="243"/>
    </location>
</feature>